<dbReference type="PROSITE" id="PS50109">
    <property type="entry name" value="HIS_KIN"/>
    <property type="match status" value="1"/>
</dbReference>
<feature type="domain" description="HAMP" evidence="11">
    <location>
        <begin position="302"/>
        <end position="353"/>
    </location>
</feature>
<feature type="domain" description="Response regulatory" evidence="10">
    <location>
        <begin position="607"/>
        <end position="735"/>
    </location>
</feature>
<dbReference type="SMART" id="SM00388">
    <property type="entry name" value="HisKA"/>
    <property type="match status" value="1"/>
</dbReference>
<comment type="subcellular location">
    <subcellularLocation>
        <location evidence="2">Membrane</location>
    </subcellularLocation>
</comment>
<dbReference type="InterPro" id="IPR001789">
    <property type="entry name" value="Sig_transdc_resp-reg_receiver"/>
</dbReference>
<dbReference type="KEGG" id="mtim:DIR46_23390"/>
<dbReference type="Pfam" id="PF00072">
    <property type="entry name" value="Response_reg"/>
    <property type="match status" value="1"/>
</dbReference>
<dbReference type="Pfam" id="PF00512">
    <property type="entry name" value="HisKA"/>
    <property type="match status" value="1"/>
</dbReference>
<evidence type="ECO:0000313" key="13">
    <source>
        <dbReference type="Proteomes" id="UP000245820"/>
    </source>
</evidence>
<proteinExistence type="predicted"/>
<dbReference type="PROSITE" id="PS50885">
    <property type="entry name" value="HAMP"/>
    <property type="match status" value="1"/>
</dbReference>
<feature type="coiled-coil region" evidence="8">
    <location>
        <begin position="334"/>
        <end position="372"/>
    </location>
</feature>
<evidence type="ECO:0000256" key="3">
    <source>
        <dbReference type="ARBA" id="ARBA00012438"/>
    </source>
</evidence>
<evidence type="ECO:0000256" key="5">
    <source>
        <dbReference type="ARBA" id="ARBA00022679"/>
    </source>
</evidence>
<dbReference type="InterPro" id="IPR003660">
    <property type="entry name" value="HAMP_dom"/>
</dbReference>
<accession>A0A2S2DQI0</accession>
<protein>
    <recommendedName>
        <fullName evidence="3">histidine kinase</fullName>
        <ecNumber evidence="3">2.7.13.3</ecNumber>
    </recommendedName>
</protein>
<dbReference type="GO" id="GO:0000155">
    <property type="term" value="F:phosphorelay sensor kinase activity"/>
    <property type="evidence" value="ECO:0007669"/>
    <property type="project" value="InterPro"/>
</dbReference>
<keyword evidence="4 7" id="KW-0597">Phosphoprotein</keyword>
<feature type="domain" description="Histidine kinase" evidence="9">
    <location>
        <begin position="382"/>
        <end position="589"/>
    </location>
</feature>
<dbReference type="GO" id="GO:0009927">
    <property type="term" value="F:histidine phosphotransfer kinase activity"/>
    <property type="evidence" value="ECO:0007669"/>
    <property type="project" value="TreeGrafter"/>
</dbReference>
<dbReference type="CDD" id="cd00082">
    <property type="entry name" value="HisKA"/>
    <property type="match status" value="1"/>
</dbReference>
<keyword evidence="8" id="KW-0175">Coiled coil</keyword>
<organism evidence="12 13">
    <name type="scientific">Massilia oculi</name>
    <dbReference type="NCBI Taxonomy" id="945844"/>
    <lineage>
        <taxon>Bacteria</taxon>
        <taxon>Pseudomonadati</taxon>
        <taxon>Pseudomonadota</taxon>
        <taxon>Betaproteobacteria</taxon>
        <taxon>Burkholderiales</taxon>
        <taxon>Oxalobacteraceae</taxon>
        <taxon>Telluria group</taxon>
        <taxon>Massilia</taxon>
    </lineage>
</organism>
<comment type="catalytic activity">
    <reaction evidence="1">
        <text>ATP + protein L-histidine = ADP + protein N-phospho-L-histidine.</text>
        <dbReference type="EC" id="2.7.13.3"/>
    </reaction>
</comment>
<dbReference type="Gene3D" id="3.40.50.2300">
    <property type="match status" value="1"/>
</dbReference>
<dbReference type="Gene3D" id="3.30.450.20">
    <property type="entry name" value="PAS domain"/>
    <property type="match status" value="2"/>
</dbReference>
<dbReference type="PANTHER" id="PTHR43047:SF72">
    <property type="entry name" value="OSMOSENSING HISTIDINE PROTEIN KINASE SLN1"/>
    <property type="match status" value="1"/>
</dbReference>
<dbReference type="InterPro" id="IPR003661">
    <property type="entry name" value="HisK_dim/P_dom"/>
</dbReference>
<gene>
    <name evidence="12" type="ORF">DIR46_23390</name>
</gene>
<dbReference type="PANTHER" id="PTHR43047">
    <property type="entry name" value="TWO-COMPONENT HISTIDINE PROTEIN KINASE"/>
    <property type="match status" value="1"/>
</dbReference>
<feature type="modified residue" description="4-aspartylphosphate" evidence="7">
    <location>
        <position position="656"/>
    </location>
</feature>
<dbReference type="InterPro" id="IPR011006">
    <property type="entry name" value="CheY-like_superfamily"/>
</dbReference>
<dbReference type="SMART" id="SM00387">
    <property type="entry name" value="HATPase_c"/>
    <property type="match status" value="1"/>
</dbReference>
<keyword evidence="6 12" id="KW-0418">Kinase</keyword>
<dbReference type="Gene3D" id="1.10.287.130">
    <property type="match status" value="1"/>
</dbReference>
<evidence type="ECO:0000259" key="10">
    <source>
        <dbReference type="PROSITE" id="PS50110"/>
    </source>
</evidence>
<dbReference type="PROSITE" id="PS50110">
    <property type="entry name" value="RESPONSE_REGULATORY"/>
    <property type="match status" value="1"/>
</dbReference>
<dbReference type="OrthoDB" id="8552871at2"/>
<dbReference type="SUPFAM" id="SSF52172">
    <property type="entry name" value="CheY-like"/>
    <property type="match status" value="1"/>
</dbReference>
<dbReference type="Pfam" id="PF02518">
    <property type="entry name" value="HATPase_c"/>
    <property type="match status" value="1"/>
</dbReference>
<dbReference type="InterPro" id="IPR003594">
    <property type="entry name" value="HATPase_dom"/>
</dbReference>
<dbReference type="AlphaFoldDB" id="A0A2S2DQI0"/>
<evidence type="ECO:0000256" key="7">
    <source>
        <dbReference type="PROSITE-ProRule" id="PRU00169"/>
    </source>
</evidence>
<dbReference type="EMBL" id="CP029343">
    <property type="protein sequence ID" value="AWL07076.1"/>
    <property type="molecule type" value="Genomic_DNA"/>
</dbReference>
<evidence type="ECO:0000256" key="8">
    <source>
        <dbReference type="SAM" id="Coils"/>
    </source>
</evidence>
<sequence>MRAVAGPVLSLRHLLILLTAIGLLPLVLLGVWTIHGAGLYLEQEQERMMVGHARALSSAVDAELDATVAALSGIAKSPQLASGDLRAFHETARRMSRADWLGVVLSGADGQPLFRTMAQYGAPPARIADPGSLRQAMEQRRPVAGRVARGQGGRPAVPVRVPVTGPDGQPWVLSAVVQPDRFLDVIARQRIPADSVIAVMDGSGALVARSRDQEHTVVGAPSASLTALMKGGGPEGVGATSTLEGDDVVSAYTTSPRYGWVVAVGAPSAGFGVGFFQRFAVYVLGAWVVLSACIGLASWLSGRIVRRIDSVQAGATALGSARTVRVAPSRIKEIREMGQALEAAASRRAAQEEERSRLLASLEEALAQARQAGQAKDAFLAMLGHELRNPLSPILTSLDLMDLRKEPGSQRERAVMRRQVTHLRRLVDDLLDVSRIASGKLAIETRPLNLAELARHAVAALPGEPIALEAPPEVWVIGDETRLVQVLGNLLSNAARFGSSDTRVSLAVVAGEAVLGVSDNGAGMAPELLARVFEPFYQAPQPLARRTGGLGLGLAIVREIAQLHGGRVAAYSAGPGAGSRFEVILPLGAPGVAREPDALAPAAQGRRILLVDDNEDAAAASALLLRHLGHAVQVAHSAAQARALALVEPPEVAILDIGLPDMDGYALAAALREDAGVSAAGVPAAGAAGAALRLVALTGYGQQADVARALAAGFDVHLTKPATIEALQEAVAVAGAWASDAGTAVKA</sequence>
<dbReference type="RefSeq" id="WP_109347371.1">
    <property type="nucleotide sequence ID" value="NZ_CP029343.1"/>
</dbReference>
<dbReference type="GO" id="GO:0005886">
    <property type="term" value="C:plasma membrane"/>
    <property type="evidence" value="ECO:0007669"/>
    <property type="project" value="TreeGrafter"/>
</dbReference>
<dbReference type="SUPFAM" id="SSF47384">
    <property type="entry name" value="Homodimeric domain of signal transducing histidine kinase"/>
    <property type="match status" value="1"/>
</dbReference>
<reference evidence="12 13" key="1">
    <citation type="submission" date="2018-05" db="EMBL/GenBank/DDBJ databases">
        <title>Complete genome sequence of Massilia oculi sp. nov. CCUG 43427T (=DSM 26321T), the type strain of M. oculi, and comparison with genome sequences of other Massilia strains.</title>
        <authorList>
            <person name="Zhu B."/>
        </authorList>
    </citation>
    <scope>NUCLEOTIDE SEQUENCE [LARGE SCALE GENOMIC DNA]</scope>
    <source>
        <strain evidence="12 13">CCUG 43427</strain>
    </source>
</reference>
<name>A0A2S2DQI0_9BURK</name>
<evidence type="ECO:0000256" key="2">
    <source>
        <dbReference type="ARBA" id="ARBA00004370"/>
    </source>
</evidence>
<dbReference type="InterPro" id="IPR036097">
    <property type="entry name" value="HisK_dim/P_sf"/>
</dbReference>
<evidence type="ECO:0000256" key="1">
    <source>
        <dbReference type="ARBA" id="ARBA00000085"/>
    </source>
</evidence>
<dbReference type="PRINTS" id="PR00344">
    <property type="entry name" value="BCTRLSENSOR"/>
</dbReference>
<dbReference type="InterPro" id="IPR005467">
    <property type="entry name" value="His_kinase_dom"/>
</dbReference>
<dbReference type="Proteomes" id="UP000245820">
    <property type="component" value="Chromosome"/>
</dbReference>
<dbReference type="EC" id="2.7.13.3" evidence="3"/>
<dbReference type="SMART" id="SM00448">
    <property type="entry name" value="REC"/>
    <property type="match status" value="1"/>
</dbReference>
<evidence type="ECO:0000259" key="9">
    <source>
        <dbReference type="PROSITE" id="PS50109"/>
    </source>
</evidence>
<dbReference type="InterPro" id="IPR004358">
    <property type="entry name" value="Sig_transdc_His_kin-like_C"/>
</dbReference>
<keyword evidence="5" id="KW-0808">Transferase</keyword>
<evidence type="ECO:0000256" key="6">
    <source>
        <dbReference type="ARBA" id="ARBA00022777"/>
    </source>
</evidence>
<dbReference type="InterPro" id="IPR036890">
    <property type="entry name" value="HATPase_C_sf"/>
</dbReference>
<evidence type="ECO:0000313" key="12">
    <source>
        <dbReference type="EMBL" id="AWL07076.1"/>
    </source>
</evidence>
<evidence type="ECO:0000256" key="4">
    <source>
        <dbReference type="ARBA" id="ARBA00022553"/>
    </source>
</evidence>
<dbReference type="SUPFAM" id="SSF55874">
    <property type="entry name" value="ATPase domain of HSP90 chaperone/DNA topoisomerase II/histidine kinase"/>
    <property type="match status" value="1"/>
</dbReference>
<evidence type="ECO:0000259" key="11">
    <source>
        <dbReference type="PROSITE" id="PS50885"/>
    </source>
</evidence>
<keyword evidence="13" id="KW-1185">Reference proteome</keyword>
<dbReference type="CDD" id="cd18774">
    <property type="entry name" value="PDC2_HK_sensor"/>
    <property type="match status" value="1"/>
</dbReference>
<dbReference type="Gene3D" id="3.30.565.10">
    <property type="entry name" value="Histidine kinase-like ATPase, C-terminal domain"/>
    <property type="match status" value="1"/>
</dbReference>